<dbReference type="AlphaFoldDB" id="A0A0U1QSF5"/>
<accession>A0A0U1QSF5</accession>
<comment type="caution">
    <text evidence="1">The sequence shown here is derived from an EMBL/GenBank/DDBJ whole genome shotgun (WGS) entry which is preliminary data.</text>
</comment>
<evidence type="ECO:0000313" key="1">
    <source>
        <dbReference type="EMBL" id="KLI03672.1"/>
    </source>
</evidence>
<evidence type="ECO:0000313" key="2">
    <source>
        <dbReference type="Proteomes" id="UP000035553"/>
    </source>
</evidence>
<dbReference type="EMBL" id="AFVQ02000018">
    <property type="protein sequence ID" value="KLI03672.1"/>
    <property type="molecule type" value="Genomic_DNA"/>
</dbReference>
<reference evidence="1 2" key="1">
    <citation type="journal article" date="2011" name="J. Bacteriol.">
        <title>Draft genome sequence of Sporolactobacillus inulinus strain CASD, an efficient D-lactic acid-producing bacterium with high-concentration lactate tolerance capability.</title>
        <authorList>
            <person name="Yu B."/>
            <person name="Su F."/>
            <person name="Wang L."/>
            <person name="Xu K."/>
            <person name="Zhao B."/>
            <person name="Xu P."/>
        </authorList>
    </citation>
    <scope>NUCLEOTIDE SEQUENCE [LARGE SCALE GENOMIC DNA]</scope>
    <source>
        <strain evidence="1 2">CASD</strain>
    </source>
</reference>
<protein>
    <submittedName>
        <fullName evidence="1">Uncharacterized protein</fullName>
    </submittedName>
</protein>
<dbReference type="Proteomes" id="UP000035553">
    <property type="component" value="Unassembled WGS sequence"/>
</dbReference>
<organism evidence="1 2">
    <name type="scientific">Sporolactobacillus inulinus CASD</name>
    <dbReference type="NCBI Taxonomy" id="1069536"/>
    <lineage>
        <taxon>Bacteria</taxon>
        <taxon>Bacillati</taxon>
        <taxon>Bacillota</taxon>
        <taxon>Bacilli</taxon>
        <taxon>Bacillales</taxon>
        <taxon>Sporolactobacillaceae</taxon>
        <taxon>Sporolactobacillus</taxon>
    </lineage>
</organism>
<gene>
    <name evidence="1" type="ORF">SINU_01440</name>
</gene>
<dbReference type="RefSeq" id="WP_010023407.1">
    <property type="nucleotide sequence ID" value="NZ_AFVQ02000018.1"/>
</dbReference>
<keyword evidence="2" id="KW-1185">Reference proteome</keyword>
<dbReference type="OrthoDB" id="2988364at2"/>
<proteinExistence type="predicted"/>
<sequence>MSFVSIIASNQWVSVVSDGNQVEASNAGEVQISLSKKPSFVRISEYQFIACTGSEKRLKRIKRLFTFQDHPYKIDSAMLAQLKEEVTSVPSDRQDVLLAIADAAEGCVCRMISNKPGARWITLRPEYDRAATLFLAGKGIDEQKISFLSDECNRLLRHKEGKLDNAIIVQTQLNRIAATLDATIGSRVFHLSIKAP</sequence>
<name>A0A0U1QSF5_9BACL</name>